<keyword evidence="1" id="KW-0863">Zinc-finger</keyword>
<accession>A0A199VRJ1</accession>
<dbReference type="Pfam" id="PF13639">
    <property type="entry name" value="zf-RING_2"/>
    <property type="match status" value="1"/>
</dbReference>
<dbReference type="GO" id="GO:0008270">
    <property type="term" value="F:zinc ion binding"/>
    <property type="evidence" value="ECO:0007669"/>
    <property type="project" value="UniProtKB-KW"/>
</dbReference>
<evidence type="ECO:0000256" key="2">
    <source>
        <dbReference type="SAM" id="Coils"/>
    </source>
</evidence>
<dbReference type="SMART" id="SM00184">
    <property type="entry name" value="RING"/>
    <property type="match status" value="1"/>
</dbReference>
<dbReference type="InterPro" id="IPR013083">
    <property type="entry name" value="Znf_RING/FYVE/PHD"/>
</dbReference>
<dbReference type="Proteomes" id="UP000092600">
    <property type="component" value="Unassembled WGS sequence"/>
</dbReference>
<evidence type="ECO:0000259" key="4">
    <source>
        <dbReference type="PROSITE" id="PS50089"/>
    </source>
</evidence>
<protein>
    <recommendedName>
        <fullName evidence="4">RING-type domain-containing protein</fullName>
    </recommendedName>
</protein>
<organism evidence="5 6">
    <name type="scientific">Ananas comosus</name>
    <name type="common">Pineapple</name>
    <name type="synonym">Ananas ananas</name>
    <dbReference type="NCBI Taxonomy" id="4615"/>
    <lineage>
        <taxon>Eukaryota</taxon>
        <taxon>Viridiplantae</taxon>
        <taxon>Streptophyta</taxon>
        <taxon>Embryophyta</taxon>
        <taxon>Tracheophyta</taxon>
        <taxon>Spermatophyta</taxon>
        <taxon>Magnoliopsida</taxon>
        <taxon>Liliopsida</taxon>
        <taxon>Poales</taxon>
        <taxon>Bromeliaceae</taxon>
        <taxon>Bromelioideae</taxon>
        <taxon>Ananas</taxon>
    </lineage>
</organism>
<feature type="coiled-coil region" evidence="2">
    <location>
        <begin position="92"/>
        <end position="154"/>
    </location>
</feature>
<comment type="caution">
    <text evidence="5">The sequence shown here is derived from an EMBL/GenBank/DDBJ whole genome shotgun (WGS) entry which is preliminary data.</text>
</comment>
<dbReference type="PROSITE" id="PS50089">
    <property type="entry name" value="ZF_RING_2"/>
    <property type="match status" value="1"/>
</dbReference>
<evidence type="ECO:0000256" key="1">
    <source>
        <dbReference type="PROSITE-ProRule" id="PRU00175"/>
    </source>
</evidence>
<dbReference type="STRING" id="4615.A0A199VRJ1"/>
<dbReference type="SUPFAM" id="SSF57850">
    <property type="entry name" value="RING/U-box"/>
    <property type="match status" value="1"/>
</dbReference>
<dbReference type="PANTHER" id="PTHR47344:SF1">
    <property type="entry name" value="RING ZINC FINGER PROTEIN-RELATED"/>
    <property type="match status" value="1"/>
</dbReference>
<evidence type="ECO:0000313" key="5">
    <source>
        <dbReference type="EMBL" id="OAY79628.1"/>
    </source>
</evidence>
<evidence type="ECO:0000256" key="3">
    <source>
        <dbReference type="SAM" id="MobiDB-lite"/>
    </source>
</evidence>
<dbReference type="InterPro" id="IPR001841">
    <property type="entry name" value="Znf_RING"/>
</dbReference>
<dbReference type="Gene3D" id="3.30.40.10">
    <property type="entry name" value="Zinc/RING finger domain, C3HC4 (zinc finger)"/>
    <property type="match status" value="1"/>
</dbReference>
<dbReference type="AlphaFoldDB" id="A0A199VRJ1"/>
<dbReference type="PANTHER" id="PTHR47344">
    <property type="entry name" value="RING ZINC FINGER PROTEIN-RELATED"/>
    <property type="match status" value="1"/>
</dbReference>
<feature type="coiled-coil region" evidence="2">
    <location>
        <begin position="236"/>
        <end position="290"/>
    </location>
</feature>
<reference evidence="5 6" key="1">
    <citation type="journal article" date="2016" name="DNA Res.">
        <title>The draft genome of MD-2 pineapple using hybrid error correction of long reads.</title>
        <authorList>
            <person name="Redwan R.M."/>
            <person name="Saidin A."/>
            <person name="Kumar S.V."/>
        </authorList>
    </citation>
    <scope>NUCLEOTIDE SEQUENCE [LARGE SCALE GENOMIC DNA]</scope>
    <source>
        <strain evidence="6">cv. MD2</strain>
        <tissue evidence="5">Leaf</tissue>
    </source>
</reference>
<feature type="domain" description="RING-type" evidence="4">
    <location>
        <begin position="12"/>
        <end position="60"/>
    </location>
</feature>
<dbReference type="EMBL" id="LSRQ01001044">
    <property type="protein sequence ID" value="OAY79628.1"/>
    <property type="molecule type" value="Genomic_DNA"/>
</dbReference>
<sequence>MSHRTASQKPICTICYEDLKPVLEDLHSIPVCGHVFHELCLQQWLEYCPAGKKPTCPVCKQSFSTTRPSPLLPVHRDAAAAATQNPSSEADAEAMAEEVARLELKLSSLASNFESQNVHIKKLNDEVVVWKELAEKEEARREQIRKEKDGVAQLLNIKLEELSRKSSECVKLQEKSLALAKELAALKLATDLNLGEDEIVKLASLGHGSNPENAVQILKRSLALRNKSYKELMVQCNLLGRAESRAQQKLEKAKEQIKKLKCLSPVQARLQELEKEFEEKENRILRDLKASKKLKPEGISSNFIKQNMCSAHTDLHSSENGTSKSIGAIADSNKPSLIGGKTDHLKRYAKENKAQDDLISSKDNTINDETDLESSFFVDEDDLGLPRKSSEPPSSASDSKMLVNLCKAFSMIRRSFVWLSAGRKGADFTAKEAQAWSQQWSVSDRAFLWKDMRLTHDGTQKGLQCNVNAYIIRMRNQR</sequence>
<keyword evidence="1" id="KW-0479">Metal-binding</keyword>
<keyword evidence="1" id="KW-0862">Zinc</keyword>
<keyword evidence="2" id="KW-0175">Coiled coil</keyword>
<gene>
    <name evidence="5" type="ORF">ACMD2_23727</name>
</gene>
<name>A0A199VRJ1_ANACO</name>
<feature type="region of interest" description="Disordered" evidence="3">
    <location>
        <begin position="313"/>
        <end position="341"/>
    </location>
</feature>
<proteinExistence type="predicted"/>
<evidence type="ECO:0000313" key="6">
    <source>
        <dbReference type="Proteomes" id="UP000092600"/>
    </source>
</evidence>